<dbReference type="InterPro" id="IPR002930">
    <property type="entry name" value="GCV_H"/>
</dbReference>
<dbReference type="InterPro" id="IPR003016">
    <property type="entry name" value="2-oxoA_DH_lipoyl-BS"/>
</dbReference>
<dbReference type="GO" id="GO:0019464">
    <property type="term" value="P:glycine decarboxylation via glycine cleavage system"/>
    <property type="evidence" value="ECO:0007669"/>
    <property type="project" value="UniProtKB-UniRule"/>
</dbReference>
<keyword evidence="6" id="KW-1185">Reference proteome</keyword>
<keyword evidence="2 3" id="KW-0450">Lipoyl</keyword>
<evidence type="ECO:0000259" key="4">
    <source>
        <dbReference type="PROSITE" id="PS50968"/>
    </source>
</evidence>
<dbReference type="GO" id="GO:0005960">
    <property type="term" value="C:glycine cleavage complex"/>
    <property type="evidence" value="ECO:0007669"/>
    <property type="project" value="InterPro"/>
</dbReference>
<organism evidence="5 6">
    <name type="scientific">Hydrogenivirga caldilitoris</name>
    <dbReference type="NCBI Taxonomy" id="246264"/>
    <lineage>
        <taxon>Bacteria</taxon>
        <taxon>Pseudomonadati</taxon>
        <taxon>Aquificota</taxon>
        <taxon>Aquificia</taxon>
        <taxon>Aquificales</taxon>
        <taxon>Aquificaceae</taxon>
        <taxon>Hydrogenivirga</taxon>
    </lineage>
</organism>
<dbReference type="AlphaFoldDB" id="A0A497XR69"/>
<comment type="similarity">
    <text evidence="1 3">Belongs to the GcvH family.</text>
</comment>
<comment type="cofactor">
    <cofactor evidence="3">
        <name>(R)-lipoate</name>
        <dbReference type="ChEBI" id="CHEBI:83088"/>
    </cofactor>
    <text evidence="3">Binds 1 lipoyl cofactor covalently.</text>
</comment>
<dbReference type="RefSeq" id="WP_121012953.1">
    <property type="nucleotide sequence ID" value="NZ_RCCJ01000001.1"/>
</dbReference>
<accession>A0A497XR69</accession>
<dbReference type="NCBIfam" id="NF002270">
    <property type="entry name" value="PRK01202.1"/>
    <property type="match status" value="1"/>
</dbReference>
<dbReference type="CDD" id="cd06848">
    <property type="entry name" value="GCS_H"/>
    <property type="match status" value="1"/>
</dbReference>
<dbReference type="Proteomes" id="UP000267841">
    <property type="component" value="Unassembled WGS sequence"/>
</dbReference>
<feature type="domain" description="Lipoyl-binding" evidence="4">
    <location>
        <begin position="41"/>
        <end position="123"/>
    </location>
</feature>
<dbReference type="InterPro" id="IPR000089">
    <property type="entry name" value="Biotin_lipoyl"/>
</dbReference>
<dbReference type="InterPro" id="IPR033753">
    <property type="entry name" value="GCV_H/Fam206"/>
</dbReference>
<dbReference type="PANTHER" id="PTHR11715">
    <property type="entry name" value="GLYCINE CLEAVAGE SYSTEM H PROTEIN"/>
    <property type="match status" value="1"/>
</dbReference>
<dbReference type="PROSITE" id="PS50968">
    <property type="entry name" value="BIOTINYL_LIPOYL"/>
    <property type="match status" value="1"/>
</dbReference>
<comment type="subunit">
    <text evidence="3">The glycine cleavage system is composed of four proteins: P, T, L and H.</text>
</comment>
<dbReference type="OrthoDB" id="13943at2"/>
<dbReference type="InterPro" id="IPR011053">
    <property type="entry name" value="Single_hybrid_motif"/>
</dbReference>
<evidence type="ECO:0000313" key="5">
    <source>
        <dbReference type="EMBL" id="RLJ71517.1"/>
    </source>
</evidence>
<dbReference type="HAMAP" id="MF_00272">
    <property type="entry name" value="GcvH"/>
    <property type="match status" value="1"/>
</dbReference>
<protein>
    <recommendedName>
        <fullName evidence="3">Glycine cleavage system H protein</fullName>
    </recommendedName>
</protein>
<dbReference type="Pfam" id="PF01597">
    <property type="entry name" value="GCV_H"/>
    <property type="match status" value="1"/>
</dbReference>
<dbReference type="EMBL" id="RCCJ01000001">
    <property type="protein sequence ID" value="RLJ71517.1"/>
    <property type="molecule type" value="Genomic_DNA"/>
</dbReference>
<proteinExistence type="inferred from homology"/>
<evidence type="ECO:0000256" key="1">
    <source>
        <dbReference type="ARBA" id="ARBA00009249"/>
    </source>
</evidence>
<gene>
    <name evidence="3" type="primary">gcvH</name>
    <name evidence="5" type="ORF">BCF55_1819</name>
</gene>
<comment type="caution">
    <text evidence="5">The sequence shown here is derived from an EMBL/GenBank/DDBJ whole genome shotgun (WGS) entry which is preliminary data.</text>
</comment>
<reference evidence="5 6" key="1">
    <citation type="submission" date="2018-10" db="EMBL/GenBank/DDBJ databases">
        <title>Genomic Encyclopedia of Archaeal and Bacterial Type Strains, Phase II (KMG-II): from individual species to whole genera.</title>
        <authorList>
            <person name="Goeker M."/>
        </authorList>
    </citation>
    <scope>NUCLEOTIDE SEQUENCE [LARGE SCALE GENOMIC DNA]</scope>
    <source>
        <strain evidence="5 6">DSM 16510</strain>
    </source>
</reference>
<evidence type="ECO:0000313" key="6">
    <source>
        <dbReference type="Proteomes" id="UP000267841"/>
    </source>
</evidence>
<dbReference type="GO" id="GO:0005829">
    <property type="term" value="C:cytosol"/>
    <property type="evidence" value="ECO:0007669"/>
    <property type="project" value="TreeGrafter"/>
</dbReference>
<sequence length="159" mass="18135">MEKKTTQDFGNAWEYQGCMIPKDLYYDIENQVWLRVNEDGTVTMGLTDVGQTRAGRLLHARIKPIGTKVKKGKPIATLESGKWAGPVPALVEGEVIDINQRVAEDPNFINIDPYGEAWIVKVKPFDLERDLKELVSGEEALEKMREHIDEWDIVCMRCM</sequence>
<evidence type="ECO:0000256" key="2">
    <source>
        <dbReference type="ARBA" id="ARBA00022823"/>
    </source>
</evidence>
<feature type="modified residue" description="N6-lipoyllysine" evidence="3">
    <location>
        <position position="82"/>
    </location>
</feature>
<name>A0A497XR69_9AQUI</name>
<dbReference type="PROSITE" id="PS00189">
    <property type="entry name" value="LIPOYL"/>
    <property type="match status" value="1"/>
</dbReference>
<evidence type="ECO:0000256" key="3">
    <source>
        <dbReference type="HAMAP-Rule" id="MF_00272"/>
    </source>
</evidence>
<dbReference type="Gene3D" id="2.40.50.100">
    <property type="match status" value="1"/>
</dbReference>
<dbReference type="SUPFAM" id="SSF51230">
    <property type="entry name" value="Single hybrid motif"/>
    <property type="match status" value="1"/>
</dbReference>
<comment type="function">
    <text evidence="3">The glycine cleavage system catalyzes the degradation of glycine. The H protein shuttles the methylamine group of glycine from the P protein to the T protein.</text>
</comment>
<dbReference type="PANTHER" id="PTHR11715:SF3">
    <property type="entry name" value="GLYCINE CLEAVAGE SYSTEM H PROTEIN-RELATED"/>
    <property type="match status" value="1"/>
</dbReference>
<dbReference type="GO" id="GO:0009249">
    <property type="term" value="P:protein lipoylation"/>
    <property type="evidence" value="ECO:0007669"/>
    <property type="project" value="TreeGrafter"/>
</dbReference>